<keyword evidence="1" id="KW-1133">Transmembrane helix</keyword>
<evidence type="ECO:0000313" key="3">
    <source>
        <dbReference type="Proteomes" id="UP000199652"/>
    </source>
</evidence>
<feature type="transmembrane region" description="Helical" evidence="1">
    <location>
        <begin position="99"/>
        <end position="121"/>
    </location>
</feature>
<dbReference type="Proteomes" id="UP000199652">
    <property type="component" value="Unassembled WGS sequence"/>
</dbReference>
<feature type="transmembrane region" description="Helical" evidence="1">
    <location>
        <begin position="283"/>
        <end position="303"/>
    </location>
</feature>
<reference evidence="3" key="1">
    <citation type="submission" date="2016-10" db="EMBL/GenBank/DDBJ databases">
        <authorList>
            <person name="Varghese N."/>
            <person name="Submissions S."/>
        </authorList>
    </citation>
    <scope>NUCLEOTIDE SEQUENCE [LARGE SCALE GENOMIC DNA]</scope>
    <source>
        <strain evidence="3">VPI 5359</strain>
    </source>
</reference>
<feature type="transmembrane region" description="Helical" evidence="1">
    <location>
        <begin position="223"/>
        <end position="241"/>
    </location>
</feature>
<dbReference type="AlphaFoldDB" id="A0A1H3JFX5"/>
<evidence type="ECO:0000256" key="1">
    <source>
        <dbReference type="SAM" id="Phobius"/>
    </source>
</evidence>
<proteinExistence type="predicted"/>
<feature type="transmembrane region" description="Helical" evidence="1">
    <location>
        <begin position="128"/>
        <end position="145"/>
    </location>
</feature>
<dbReference type="STRING" id="1528.SAMN04488579_12922"/>
<feature type="transmembrane region" description="Helical" evidence="1">
    <location>
        <begin position="151"/>
        <end position="172"/>
    </location>
</feature>
<name>A0A1H3JFX5_EUBBA</name>
<keyword evidence="1" id="KW-0812">Transmembrane</keyword>
<feature type="transmembrane region" description="Helical" evidence="1">
    <location>
        <begin position="9"/>
        <end position="30"/>
    </location>
</feature>
<keyword evidence="3" id="KW-1185">Reference proteome</keyword>
<dbReference type="Pfam" id="PF13536">
    <property type="entry name" value="EmrE"/>
    <property type="match status" value="1"/>
</dbReference>
<organism evidence="2 3">
    <name type="scientific">Eubacterium barkeri</name>
    <name type="common">Clostridium barkeri</name>
    <dbReference type="NCBI Taxonomy" id="1528"/>
    <lineage>
        <taxon>Bacteria</taxon>
        <taxon>Bacillati</taxon>
        <taxon>Bacillota</taxon>
        <taxon>Clostridia</taxon>
        <taxon>Eubacteriales</taxon>
        <taxon>Eubacteriaceae</taxon>
        <taxon>Eubacterium</taxon>
    </lineage>
</organism>
<feature type="transmembrane region" description="Helical" evidence="1">
    <location>
        <begin position="192"/>
        <end position="211"/>
    </location>
</feature>
<evidence type="ECO:0000313" key="2">
    <source>
        <dbReference type="EMBL" id="SDY38298.1"/>
    </source>
</evidence>
<gene>
    <name evidence="2" type="ORF">SAMN04488579_12922</name>
</gene>
<protein>
    <submittedName>
        <fullName evidence="2">Putative multidrug resistance efflux transporter</fullName>
    </submittedName>
</protein>
<sequence length="306" mass="33307">MEDITIQKALIYGILGSFFFAFTFIFNRSMNLAGGYWLWSAVLRYVYTLPILFLILWKQGGLYPVWTAIKKKPGSWLLWSTVGFGLFYLPLTLASVYGASWFVAASWQLTIVCGVLLTPLFGKRIPGVQLACSGIILLGVFLLQWEHLATTSLSDVLLALVCIVLAAFAYPLGNRKMMVICIAEHLTTLGRVFGMTLCSMPFWLLAGGYAVMVAGPPSAGQQFQSFIVALFSGIVATLLFFKATDLVKHNHRQLAVIEATQSGEVVFTLLGGILWLGDPMPSPTGFLGLAIIIGGMIASSLTAKSD</sequence>
<feature type="transmembrane region" description="Helical" evidence="1">
    <location>
        <begin position="36"/>
        <end position="56"/>
    </location>
</feature>
<dbReference type="InterPro" id="IPR032713">
    <property type="entry name" value="EmrE"/>
</dbReference>
<keyword evidence="1" id="KW-0472">Membrane</keyword>
<accession>A0A1H3JFX5</accession>
<feature type="transmembrane region" description="Helical" evidence="1">
    <location>
        <begin position="76"/>
        <end position="93"/>
    </location>
</feature>
<dbReference type="EMBL" id="FNOU01000029">
    <property type="protein sequence ID" value="SDY38298.1"/>
    <property type="molecule type" value="Genomic_DNA"/>
</dbReference>
<feature type="transmembrane region" description="Helical" evidence="1">
    <location>
        <begin position="253"/>
        <end position="277"/>
    </location>
</feature>